<reference evidence="2 3" key="1">
    <citation type="submission" date="2019-04" db="EMBL/GenBank/DDBJ databases">
        <title>Altererythrobacter aquimixticola sp. nov., isolated from sediment of junction between the ocean and a freshwater spring.</title>
        <authorList>
            <person name="Yoon J.-H."/>
        </authorList>
    </citation>
    <scope>NUCLEOTIDE SEQUENCE [LARGE SCALE GENOMIC DNA]</scope>
    <source>
        <strain evidence="2 3">SSKS-13</strain>
    </source>
</reference>
<proteinExistence type="predicted"/>
<protein>
    <recommendedName>
        <fullName evidence="4">DUF11 domain-containing protein</fullName>
    </recommendedName>
</protein>
<dbReference type="EMBL" id="SSHH01000001">
    <property type="protein sequence ID" value="TIX51125.1"/>
    <property type="molecule type" value="Genomic_DNA"/>
</dbReference>
<accession>A0A4T3F1P3</accession>
<organism evidence="2 3">
    <name type="scientific">Alteraurantiacibacter aquimixticola</name>
    <dbReference type="NCBI Taxonomy" id="2489173"/>
    <lineage>
        <taxon>Bacteria</taxon>
        <taxon>Pseudomonadati</taxon>
        <taxon>Pseudomonadota</taxon>
        <taxon>Alphaproteobacteria</taxon>
        <taxon>Sphingomonadales</taxon>
        <taxon>Erythrobacteraceae</taxon>
        <taxon>Alteraurantiacibacter</taxon>
    </lineage>
</organism>
<dbReference type="Proteomes" id="UP000309389">
    <property type="component" value="Unassembled WGS sequence"/>
</dbReference>
<gene>
    <name evidence="2" type="ORF">E5222_01195</name>
</gene>
<dbReference type="AlphaFoldDB" id="A0A4T3F1P3"/>
<name>A0A4T3F1P3_9SPHN</name>
<evidence type="ECO:0008006" key="4">
    <source>
        <dbReference type="Google" id="ProtNLM"/>
    </source>
</evidence>
<keyword evidence="3" id="KW-1185">Reference proteome</keyword>
<feature type="signal peptide" evidence="1">
    <location>
        <begin position="1"/>
        <end position="27"/>
    </location>
</feature>
<evidence type="ECO:0000313" key="3">
    <source>
        <dbReference type="Proteomes" id="UP000309389"/>
    </source>
</evidence>
<dbReference type="OrthoDB" id="8455960at2"/>
<sequence length="323" mass="31814">MKNASHIYLIAASLVGIVATTAVPAHAAGTDAGTLIENTAEATYASGSSNITVTSNTVTIKVDEVLDVTVASNNVSQLAADVAVFSFDVTNTGNGPEAYILEADAALPGTDFEFTVTAIVIDDGDGIYEPGIDTVLPAGSATPALDPDTSVTVFVIGTMPATATDGQSGSIELTANAETGTGAPGTSFTGQGEGGGDAIVGSSSATGNATLSSIASLAVVTLTKSASIADPFGGEEAVPGAAITYSIVADITGSGEISGLNVIDLIPTGTTYSVNSLLLDGTSLTDADDTDGGQANQTDGIHVSLGTVSGGNSHTVTFEVTID</sequence>
<evidence type="ECO:0000256" key="1">
    <source>
        <dbReference type="SAM" id="SignalP"/>
    </source>
</evidence>
<evidence type="ECO:0000313" key="2">
    <source>
        <dbReference type="EMBL" id="TIX51125.1"/>
    </source>
</evidence>
<keyword evidence="1" id="KW-0732">Signal</keyword>
<feature type="chain" id="PRO_5020544574" description="DUF11 domain-containing protein" evidence="1">
    <location>
        <begin position="28"/>
        <end position="323"/>
    </location>
</feature>
<comment type="caution">
    <text evidence="2">The sequence shown here is derived from an EMBL/GenBank/DDBJ whole genome shotgun (WGS) entry which is preliminary data.</text>
</comment>
<dbReference type="RefSeq" id="WP_136691740.1">
    <property type="nucleotide sequence ID" value="NZ_SSHH01000001.1"/>
</dbReference>